<evidence type="ECO:0000256" key="3">
    <source>
        <dbReference type="ARBA" id="ARBA00022448"/>
    </source>
</evidence>
<evidence type="ECO:0000256" key="12">
    <source>
        <dbReference type="ARBA" id="ARBA00023075"/>
    </source>
</evidence>
<evidence type="ECO:0000256" key="4">
    <source>
        <dbReference type="ARBA" id="ARBA00022485"/>
    </source>
</evidence>
<dbReference type="PANTHER" id="PTHR10617">
    <property type="entry name" value="ELECTRON TRANSFER FLAVOPROTEIN-UBIQUINONE OXIDOREDUCTASE"/>
    <property type="match status" value="1"/>
</dbReference>
<dbReference type="Pfam" id="PF13450">
    <property type="entry name" value="NAD_binding_8"/>
    <property type="match status" value="1"/>
</dbReference>
<dbReference type="PRINTS" id="PR00420">
    <property type="entry name" value="RNGMNOXGNASE"/>
</dbReference>
<keyword evidence="4" id="KW-0004">4Fe-4S</keyword>
<evidence type="ECO:0000313" key="17">
    <source>
        <dbReference type="EMBL" id="AIJ47188.1"/>
    </source>
</evidence>
<dbReference type="EC" id="1.5.5.1" evidence="14"/>
<evidence type="ECO:0000256" key="13">
    <source>
        <dbReference type="ARBA" id="ARBA00052682"/>
    </source>
</evidence>
<evidence type="ECO:0000313" key="18">
    <source>
        <dbReference type="Proteomes" id="UP000028782"/>
    </source>
</evidence>
<dbReference type="InterPro" id="IPR040156">
    <property type="entry name" value="ETF-QO"/>
</dbReference>
<reference evidence="17 18" key="1">
    <citation type="journal article" date="2014" name="Genome Announc.">
        <title>Complete Genome Sequence of Polychlorinated Biphenyl Degrader Comamonas testosteroni TK102 (NBRC 109938).</title>
        <authorList>
            <person name="Fukuda K."/>
            <person name="Hosoyama A."/>
            <person name="Tsuchikane K."/>
            <person name="Ohji S."/>
            <person name="Yamazoe A."/>
            <person name="Fujita N."/>
            <person name="Shintani M."/>
            <person name="Kimbara K."/>
        </authorList>
    </citation>
    <scope>NUCLEOTIDE SEQUENCE [LARGE SCALE GENOMIC DNA]</scope>
    <source>
        <strain evidence="17">TK102</strain>
    </source>
</reference>
<evidence type="ECO:0000256" key="9">
    <source>
        <dbReference type="ARBA" id="ARBA00023002"/>
    </source>
</evidence>
<keyword evidence="5 14" id="KW-0285">Flavoprotein</keyword>
<dbReference type="AlphaFoldDB" id="A0A076PN69"/>
<name>A0A076PN69_COMTE</name>
<protein>
    <recommendedName>
        <fullName evidence="14">Electron transfer flavoprotein-ubiquinone oxidoreductase</fullName>
        <shortName evidence="14">ETF-QO</shortName>
        <ecNumber evidence="14">1.5.5.1</ecNumber>
    </recommendedName>
</protein>
<dbReference type="HOGENOM" id="CLU_009667_4_1_4"/>
<dbReference type="Gene3D" id="3.30.70.20">
    <property type="match status" value="1"/>
</dbReference>
<feature type="domain" description="ETF-QO/FixX C-terminal" evidence="15">
    <location>
        <begin position="506"/>
        <end position="610"/>
    </location>
</feature>
<keyword evidence="8 14" id="KW-0249">Electron transport</keyword>
<dbReference type="Gene3D" id="3.30.9.90">
    <property type="match status" value="1"/>
</dbReference>
<evidence type="ECO:0000256" key="5">
    <source>
        <dbReference type="ARBA" id="ARBA00022630"/>
    </source>
</evidence>
<keyword evidence="10 14" id="KW-0408">Iron</keyword>
<dbReference type="SUPFAM" id="SSF54373">
    <property type="entry name" value="FAD-linked reductases, C-terminal domain"/>
    <property type="match status" value="1"/>
</dbReference>
<gene>
    <name evidence="17" type="ORF">O987_15385</name>
</gene>
<evidence type="ECO:0000256" key="6">
    <source>
        <dbReference type="ARBA" id="ARBA00022723"/>
    </source>
</evidence>
<evidence type="ECO:0000256" key="11">
    <source>
        <dbReference type="ARBA" id="ARBA00023014"/>
    </source>
</evidence>
<dbReference type="GO" id="GO:0004174">
    <property type="term" value="F:electron-transferring-flavoprotein dehydrogenase activity"/>
    <property type="evidence" value="ECO:0007669"/>
    <property type="project" value="UniProtKB-UniRule"/>
</dbReference>
<keyword evidence="3 14" id="KW-0813">Transport</keyword>
<dbReference type="KEGG" id="ctes:O987_15385"/>
<dbReference type="Proteomes" id="UP000028782">
    <property type="component" value="Chromosome"/>
</dbReference>
<accession>A0A076PN69</accession>
<evidence type="ECO:0000256" key="10">
    <source>
        <dbReference type="ARBA" id="ARBA00023004"/>
    </source>
</evidence>
<organism evidence="17 18">
    <name type="scientific">Comamonas testosteroni TK102</name>
    <dbReference type="NCBI Taxonomy" id="1392005"/>
    <lineage>
        <taxon>Bacteria</taxon>
        <taxon>Pseudomonadati</taxon>
        <taxon>Pseudomonadota</taxon>
        <taxon>Betaproteobacteria</taxon>
        <taxon>Burkholderiales</taxon>
        <taxon>Comamonadaceae</taxon>
        <taxon>Comamonas</taxon>
    </lineage>
</organism>
<evidence type="ECO:0000256" key="1">
    <source>
        <dbReference type="ARBA" id="ARBA00001974"/>
    </source>
</evidence>
<evidence type="ECO:0000256" key="8">
    <source>
        <dbReference type="ARBA" id="ARBA00022982"/>
    </source>
</evidence>
<evidence type="ECO:0000259" key="16">
    <source>
        <dbReference type="Pfam" id="PF21162"/>
    </source>
</evidence>
<evidence type="ECO:0000259" key="15">
    <source>
        <dbReference type="Pfam" id="PF05187"/>
    </source>
</evidence>
<comment type="cofactor">
    <cofactor evidence="1 14">
        <name>FAD</name>
        <dbReference type="ChEBI" id="CHEBI:57692"/>
    </cofactor>
</comment>
<dbReference type="EMBL" id="CP006704">
    <property type="protein sequence ID" value="AIJ47188.1"/>
    <property type="molecule type" value="Genomic_DNA"/>
</dbReference>
<dbReference type="SUPFAM" id="SSF54862">
    <property type="entry name" value="4Fe-4S ferredoxins"/>
    <property type="match status" value="1"/>
</dbReference>
<dbReference type="InterPro" id="IPR007859">
    <property type="entry name" value="ETF-QO/FixX_C"/>
</dbReference>
<dbReference type="GO" id="GO:0051539">
    <property type="term" value="F:4 iron, 4 sulfur cluster binding"/>
    <property type="evidence" value="ECO:0007669"/>
    <property type="project" value="UniProtKB-UniRule"/>
</dbReference>
<comment type="catalytic activity">
    <reaction evidence="13 14">
        <text>a ubiquinone + reduced [electron-transfer flavoprotein] = a ubiquinol + oxidized [electron-transfer flavoprotein] + H(+)</text>
        <dbReference type="Rhea" id="RHEA:24052"/>
        <dbReference type="Rhea" id="RHEA-COMP:9565"/>
        <dbReference type="Rhea" id="RHEA-COMP:9566"/>
        <dbReference type="Rhea" id="RHEA-COMP:10685"/>
        <dbReference type="Rhea" id="RHEA-COMP:10686"/>
        <dbReference type="ChEBI" id="CHEBI:15378"/>
        <dbReference type="ChEBI" id="CHEBI:16389"/>
        <dbReference type="ChEBI" id="CHEBI:17976"/>
        <dbReference type="ChEBI" id="CHEBI:57692"/>
        <dbReference type="ChEBI" id="CHEBI:58307"/>
        <dbReference type="EC" id="1.5.5.1"/>
    </reaction>
</comment>
<dbReference type="PANTHER" id="PTHR10617:SF107">
    <property type="entry name" value="ELECTRON TRANSFER FLAVOPROTEIN-UBIQUINONE OXIDOREDUCTASE, MITOCHONDRIAL"/>
    <property type="match status" value="1"/>
</dbReference>
<proteinExistence type="predicted"/>
<keyword evidence="11 14" id="KW-0411">Iron-sulfur</keyword>
<dbReference type="SUPFAM" id="SSF51905">
    <property type="entry name" value="FAD/NAD(P)-binding domain"/>
    <property type="match status" value="1"/>
</dbReference>
<sequence length="612" mass="67017">MRCRQICTVVPDCQHRIARIVVFADAPAKAAHASFPNPISSETFPMTNEEILAQYGPREAMEYDVVVVGGGPGGLATAIRLKQLAAEKGQDVSVVVLEKGSEPGAHTLSGAIMDPRALTELIPDWKEKGAPLNQPVTEDAMVFLGEKSSLRTPNWLLPKCFHNEGNYIVRLGFVTKWLAEQAEALGVEIFPGFTAAEVLYNEDGSVKGVATGNMGISKEGEPTGDFQLGMELHGKYTIFAEGARGHLGKQVIAKYSLDANRDPQTYGLGIKELWEIDPQRHKPGMVLHTAGWPMKSDTYGGAFLYHLEDNLVTLGFITGLDYSNPYLSPFEEMQRWKTHPNIRYYLEGDEAKGIKPAKRISYGARAITAGGISSLPRFVFPGGALVGCEAGFLNVSRIKGSHAAIKTGMLAAEAAYAAIVAGRQGDELTAYTYAFENSWLYEELWKARNFKAWFKKGLTTATVMNGLEQFVLRGNIPWTLHRNKPDHAYLKPADECTPIEYPKPDGKLTFDRLSSVFISSTNHAENQPAHLTLKDASVPVAVNLTKFAGPEQRYCPAGVYEFVEDEADAGKQRLQINAQNCVHCKTCDIKDPTQNIVWVTPEGGGGPNYSGM</sequence>
<dbReference type="Pfam" id="PF21162">
    <property type="entry name" value="ETFQO_UQ-bd"/>
    <property type="match status" value="1"/>
</dbReference>
<keyword evidence="12 14" id="KW-0830">Ubiquinone</keyword>
<dbReference type="InterPro" id="IPR036188">
    <property type="entry name" value="FAD/NAD-bd_sf"/>
</dbReference>
<evidence type="ECO:0000256" key="14">
    <source>
        <dbReference type="RuleBase" id="RU366068"/>
    </source>
</evidence>
<keyword evidence="6 14" id="KW-0479">Metal-binding</keyword>
<comment type="function">
    <text evidence="2 14">Accepts electrons from ETF and reduces ubiquinone.</text>
</comment>
<keyword evidence="9 14" id="KW-0560">Oxidoreductase</keyword>
<feature type="domain" description="ETF-QO/FixC ubiquinone-binding" evidence="16">
    <location>
        <begin position="266"/>
        <end position="367"/>
    </location>
</feature>
<dbReference type="Pfam" id="PF05187">
    <property type="entry name" value="Fer4_ETF_QO"/>
    <property type="match status" value="1"/>
</dbReference>
<dbReference type="GO" id="GO:0046872">
    <property type="term" value="F:metal ion binding"/>
    <property type="evidence" value="ECO:0007669"/>
    <property type="project" value="UniProtKB-KW"/>
</dbReference>
<dbReference type="InterPro" id="IPR049398">
    <property type="entry name" value="ETF-QO/FixC_UQ-bd"/>
</dbReference>
<evidence type="ECO:0000256" key="7">
    <source>
        <dbReference type="ARBA" id="ARBA00022827"/>
    </source>
</evidence>
<comment type="cofactor">
    <cofactor evidence="14">
        <name>[4Fe-4S] cluster</name>
        <dbReference type="ChEBI" id="CHEBI:49883"/>
    </cofactor>
    <text evidence="14">Binds 1 [4Fe-4S] cluster.</text>
</comment>
<keyword evidence="7 14" id="KW-0274">FAD</keyword>
<evidence type="ECO:0000256" key="2">
    <source>
        <dbReference type="ARBA" id="ARBA00002819"/>
    </source>
</evidence>
<dbReference type="FunFam" id="3.30.70.20:FF:000012">
    <property type="entry name" value="Electron transfer flavoprotein-ubiquinone oxidoreductase, mitochondrial"/>
    <property type="match status" value="1"/>
</dbReference>
<dbReference type="Gene3D" id="3.50.50.60">
    <property type="entry name" value="FAD/NAD(P)-binding domain"/>
    <property type="match status" value="1"/>
</dbReference>